<evidence type="ECO:0000313" key="2">
    <source>
        <dbReference type="EMBL" id="MBS5333292.1"/>
    </source>
</evidence>
<proteinExistence type="predicted"/>
<dbReference type="Proteomes" id="UP000759273">
    <property type="component" value="Unassembled WGS sequence"/>
</dbReference>
<protein>
    <submittedName>
        <fullName evidence="2">Recombinase family protein</fullName>
    </submittedName>
</protein>
<dbReference type="InterPro" id="IPR036162">
    <property type="entry name" value="Resolvase-like_N_sf"/>
</dbReference>
<organism evidence="2 3">
    <name type="scientific">Subdoligranulum variabile</name>
    <dbReference type="NCBI Taxonomy" id="214851"/>
    <lineage>
        <taxon>Bacteria</taxon>
        <taxon>Bacillati</taxon>
        <taxon>Bacillota</taxon>
        <taxon>Clostridia</taxon>
        <taxon>Eubacteriales</taxon>
        <taxon>Oscillospiraceae</taxon>
        <taxon>Subdoligranulum</taxon>
    </lineage>
</organism>
<dbReference type="InterPro" id="IPR006119">
    <property type="entry name" value="Resolv_N"/>
</dbReference>
<dbReference type="GO" id="GO:0000150">
    <property type="term" value="F:DNA strand exchange activity"/>
    <property type="evidence" value="ECO:0007669"/>
    <property type="project" value="InterPro"/>
</dbReference>
<evidence type="ECO:0000259" key="1">
    <source>
        <dbReference type="SMART" id="SM00857"/>
    </source>
</evidence>
<dbReference type="AlphaFoldDB" id="A0A943HKE9"/>
<evidence type="ECO:0000313" key="3">
    <source>
        <dbReference type="Proteomes" id="UP000759273"/>
    </source>
</evidence>
<dbReference type="SUPFAM" id="SSF53041">
    <property type="entry name" value="Resolvase-like"/>
    <property type="match status" value="1"/>
</dbReference>
<name>A0A943HKE9_9FIRM</name>
<reference evidence="2" key="1">
    <citation type="submission" date="2021-02" db="EMBL/GenBank/DDBJ databases">
        <title>Infant gut strain persistence is associated with maternal origin, phylogeny, and functional potential including surface adhesion and iron acquisition.</title>
        <authorList>
            <person name="Lou Y.C."/>
        </authorList>
    </citation>
    <scope>NUCLEOTIDE SEQUENCE</scope>
    <source>
        <strain evidence="2">L3_101_000M1_dasL3_101_000M1_concoct_87</strain>
    </source>
</reference>
<dbReference type="GO" id="GO:0003677">
    <property type="term" value="F:DNA binding"/>
    <property type="evidence" value="ECO:0007669"/>
    <property type="project" value="InterPro"/>
</dbReference>
<dbReference type="Pfam" id="PF00239">
    <property type="entry name" value="Resolvase"/>
    <property type="match status" value="1"/>
</dbReference>
<dbReference type="Gene3D" id="3.40.50.1390">
    <property type="entry name" value="Resolvase, N-terminal catalytic domain"/>
    <property type="match status" value="1"/>
</dbReference>
<comment type="caution">
    <text evidence="2">The sequence shown here is derived from an EMBL/GenBank/DDBJ whole genome shotgun (WGS) entry which is preliminary data.</text>
</comment>
<accession>A0A943HKE9</accession>
<sequence>MDEQKKPRAWVYARIPGDYDGTMNSFKVCSMQALRDGCDIVGGSTDEHGGWLLRPGYREMMQQVKVGNVDCIYICRMRQVSGKERHLYSFFRRLMQHGVQITATEYSLRDRVNMFRLARRVERYATRKGLRLPW</sequence>
<gene>
    <name evidence="2" type="ORF">KHY36_12290</name>
</gene>
<dbReference type="EMBL" id="JAGZGG010000036">
    <property type="protein sequence ID" value="MBS5333292.1"/>
    <property type="molecule type" value="Genomic_DNA"/>
</dbReference>
<feature type="domain" description="Resolvase/invertase-type recombinase catalytic" evidence="1">
    <location>
        <begin position="9"/>
        <end position="131"/>
    </location>
</feature>
<dbReference type="SMART" id="SM00857">
    <property type="entry name" value="Resolvase"/>
    <property type="match status" value="1"/>
</dbReference>